<organism evidence="1 2">
    <name type="scientific">Acetobacter conturbans</name>
    <dbReference type="NCBI Taxonomy" id="1737472"/>
    <lineage>
        <taxon>Bacteria</taxon>
        <taxon>Pseudomonadati</taxon>
        <taxon>Pseudomonadota</taxon>
        <taxon>Alphaproteobacteria</taxon>
        <taxon>Acetobacterales</taxon>
        <taxon>Acetobacteraceae</taxon>
        <taxon>Acetobacter</taxon>
    </lineage>
</organism>
<reference evidence="1 2" key="1">
    <citation type="journal article" date="2020" name="Int. J. Syst. Evol. Microbiol.">
        <title>Novel acetic acid bacteria from cider fermentations: Acetobacter conturbans sp. nov. and Acetobacter fallax sp. nov.</title>
        <authorList>
            <person name="Sombolestani A.S."/>
            <person name="Cleenwerck I."/>
            <person name="Cnockaert M."/>
            <person name="Borremans W."/>
            <person name="Wieme A.D."/>
            <person name="De Vuyst L."/>
            <person name="Vandamme P."/>
        </authorList>
    </citation>
    <scope>NUCLEOTIDE SEQUENCE [LARGE SCALE GENOMIC DNA]</scope>
    <source>
        <strain evidence="1 2">LMG 1627</strain>
    </source>
</reference>
<accession>A0ABX0K0C2</accession>
<keyword evidence="2" id="KW-1185">Reference proteome</keyword>
<name>A0ABX0K0C2_9PROT</name>
<protein>
    <submittedName>
        <fullName evidence="1">Uncharacterized protein</fullName>
    </submittedName>
</protein>
<dbReference type="RefSeq" id="WP_173569574.1">
    <property type="nucleotide sequence ID" value="NZ_WOSY01000005.1"/>
</dbReference>
<dbReference type="NCBIfam" id="NF047746">
    <property type="entry name" value="SocB_toxin"/>
    <property type="match status" value="1"/>
</dbReference>
<dbReference type="Pfam" id="PF26318">
    <property type="entry name" value="SocB"/>
    <property type="match status" value="1"/>
</dbReference>
<proteinExistence type="predicted"/>
<dbReference type="Proteomes" id="UP000631653">
    <property type="component" value="Unassembled WGS sequence"/>
</dbReference>
<dbReference type="InterPro" id="IPR059063">
    <property type="entry name" value="SocB"/>
</dbReference>
<dbReference type="EMBL" id="WOSY01000005">
    <property type="protein sequence ID" value="NHN88266.1"/>
    <property type="molecule type" value="Genomic_DNA"/>
</dbReference>
<sequence length="246" mass="27694">MSKMKISLPNIEIATLGALGRGEKRDKAIRAFRAGRPPFTYEALRKSLSDVLHIVAPLGFNMPPVPWATIEKTVLDRCTKRKNEKSYNVAKAKALYEFRKRTDIRFLPHQISSSLILPNDNRIVFWSDMIAIVDGRPLLPFFDLRSSTGLQSDRSRQIAMSIQHRVAIEQDADLDQSGTRPAIIQIAGSMKDGFTPHLIETCLQPLLSMSNIQEIVLEVWDDIVRVSSEDQGYDKRTGTGGLFDLI</sequence>
<comment type="caution">
    <text evidence="1">The sequence shown here is derived from an EMBL/GenBank/DDBJ whole genome shotgun (WGS) entry which is preliminary data.</text>
</comment>
<gene>
    <name evidence="1" type="ORF">GOB81_06445</name>
</gene>
<evidence type="ECO:0000313" key="1">
    <source>
        <dbReference type="EMBL" id="NHN88266.1"/>
    </source>
</evidence>
<evidence type="ECO:0000313" key="2">
    <source>
        <dbReference type="Proteomes" id="UP000631653"/>
    </source>
</evidence>